<evidence type="ECO:0000256" key="3">
    <source>
        <dbReference type="ARBA" id="ARBA00022801"/>
    </source>
</evidence>
<dbReference type="InterPro" id="IPR001300">
    <property type="entry name" value="Peptidase_C2_calpain_cat"/>
</dbReference>
<dbReference type="InterPro" id="IPR038765">
    <property type="entry name" value="Papain-like_cys_pep_sf"/>
</dbReference>
<evidence type="ECO:0000313" key="9">
    <source>
        <dbReference type="Proteomes" id="UP000799428"/>
    </source>
</evidence>
<evidence type="ECO:0000256" key="5">
    <source>
        <dbReference type="PROSITE-ProRule" id="PRU00239"/>
    </source>
</evidence>
<name>A0A6G1KMM3_9PLEO</name>
<dbReference type="Pfam" id="PF00648">
    <property type="entry name" value="Peptidase_C2"/>
    <property type="match status" value="1"/>
</dbReference>
<dbReference type="SMART" id="SM00720">
    <property type="entry name" value="calpain_III"/>
    <property type="match status" value="1"/>
</dbReference>
<dbReference type="PANTHER" id="PTHR46143:SF1">
    <property type="entry name" value="CALPAIN-7"/>
    <property type="match status" value="1"/>
</dbReference>
<feature type="active site" evidence="5">
    <location>
        <position position="332"/>
    </location>
</feature>
<evidence type="ECO:0000256" key="4">
    <source>
        <dbReference type="ARBA" id="ARBA00022807"/>
    </source>
</evidence>
<dbReference type="GO" id="GO:0006508">
    <property type="term" value="P:proteolysis"/>
    <property type="evidence" value="ECO:0007669"/>
    <property type="project" value="UniProtKB-KW"/>
</dbReference>
<comment type="similarity">
    <text evidence="1">Belongs to the peptidase C2 family. PalB/RIM13 subfamily.</text>
</comment>
<reference evidence="8" key="1">
    <citation type="journal article" date="2020" name="Stud. Mycol.">
        <title>101 Dothideomycetes genomes: a test case for predicting lifestyles and emergence of pathogens.</title>
        <authorList>
            <person name="Haridas S."/>
            <person name="Albert R."/>
            <person name="Binder M."/>
            <person name="Bloem J."/>
            <person name="Labutti K."/>
            <person name="Salamov A."/>
            <person name="Andreopoulos B."/>
            <person name="Baker S."/>
            <person name="Barry K."/>
            <person name="Bills G."/>
            <person name="Bluhm B."/>
            <person name="Cannon C."/>
            <person name="Castanera R."/>
            <person name="Culley D."/>
            <person name="Daum C."/>
            <person name="Ezra D."/>
            <person name="Gonzalez J."/>
            <person name="Henrissat B."/>
            <person name="Kuo A."/>
            <person name="Liang C."/>
            <person name="Lipzen A."/>
            <person name="Lutzoni F."/>
            <person name="Magnuson J."/>
            <person name="Mondo S."/>
            <person name="Nolan M."/>
            <person name="Ohm R."/>
            <person name="Pangilinan J."/>
            <person name="Park H.-J."/>
            <person name="Ramirez L."/>
            <person name="Alfaro M."/>
            <person name="Sun H."/>
            <person name="Tritt A."/>
            <person name="Yoshinaga Y."/>
            <person name="Zwiers L.-H."/>
            <person name="Turgeon B."/>
            <person name="Goodwin S."/>
            <person name="Spatafora J."/>
            <person name="Crous P."/>
            <person name="Grigoriev I."/>
        </authorList>
    </citation>
    <scope>NUCLEOTIDE SEQUENCE</scope>
    <source>
        <strain evidence="8">CBS 279.74</strain>
    </source>
</reference>
<evidence type="ECO:0000259" key="7">
    <source>
        <dbReference type="PROSITE" id="PS50203"/>
    </source>
</evidence>
<dbReference type="InterPro" id="IPR022683">
    <property type="entry name" value="Calpain_III"/>
</dbReference>
<feature type="domain" description="Calpain catalytic" evidence="7">
    <location>
        <begin position="250"/>
        <end position="591"/>
    </location>
</feature>
<evidence type="ECO:0000256" key="1">
    <source>
        <dbReference type="ARBA" id="ARBA00010193"/>
    </source>
</evidence>
<feature type="compositionally biased region" description="Low complexity" evidence="6">
    <location>
        <begin position="140"/>
        <end position="152"/>
    </location>
</feature>
<dbReference type="Pfam" id="PF01067">
    <property type="entry name" value="Calpain_III"/>
    <property type="match status" value="1"/>
</dbReference>
<keyword evidence="3 5" id="KW-0378">Hydrolase</keyword>
<protein>
    <submittedName>
        <fullName evidence="8">Calpain-like protease palB/rim-13</fullName>
    </submittedName>
</protein>
<dbReference type="Proteomes" id="UP000799428">
    <property type="component" value="Unassembled WGS sequence"/>
</dbReference>
<feature type="region of interest" description="Disordered" evidence="6">
    <location>
        <begin position="133"/>
        <end position="156"/>
    </location>
</feature>
<dbReference type="PANTHER" id="PTHR46143">
    <property type="entry name" value="CALPAIN-7"/>
    <property type="match status" value="1"/>
</dbReference>
<dbReference type="GO" id="GO:0004198">
    <property type="term" value="F:calcium-dependent cysteine-type endopeptidase activity"/>
    <property type="evidence" value="ECO:0007669"/>
    <property type="project" value="InterPro"/>
</dbReference>
<dbReference type="SUPFAM" id="SSF49758">
    <property type="entry name" value="Calpain large subunit, middle domain (domain III)"/>
    <property type="match status" value="2"/>
</dbReference>
<sequence length="1027" mass="113608">MADRAKQLQACKAAVTKYKSQLEMAATKHEALSLAINMAENIMKAMKLTSDPAERKELKSQCGVIMDMANRIKHATQWQPPPPMAQTDPGYKQVERWAASVAHSVPLDPSSSKSKASSPSLPSAMLADLSLDPTTKTRATSSNSHTLTSTTLRETNDTHEQVDFGATQKPASHANHRLGNQLDTSASPIVVSKAGSVPVSPLTHVQPDTHCLASSGSQPTRVRKLAPPRSTRKLTTKEEILLLKASVVNGFKCPPWDKNPTSSEFALGDNGQPFRDTRELGLSAYQYQFFQDWVPAQKALPPPSLFPDRGGIGPLMGSSRSIDLVQDAATDCSVVASLCAGVARAERGHEQMLSNMVWPFDKNLGKPVISSNGKYVVRLNFNGCWRKVVIDDRLPVSSTHRLLHVIDRHNPGLLWPALLEKAYLKVRGGYDFPGSNSCGDLWTLTGWIPEQIYLQETDTVPSELWQRIYASFVYGDVLVTVGTGKMSTRQERELGLEGQHSYAVLDLKETDHDRLILVKNPWVEGRGWRGPRPAMAPIIDTSSSSEDPKNGTDATGLETVPSIETPHPTTFWIGLEQVIQHFESLYLNWNPGLFRYRQDIHFEWNIEKQHATSSCIESHPQFSFCSKEGGRVWFLLSRHFRDAPSDDTEVSDSFNDGSIRPETHLHSSGEALKGYMCIYICNGNGFRHYIKDTYLESGPYVNTPQSLLKFDTDENETYTIVIDQDELPASPYTFSLSAFSNSNITLEPASQKYPIHRTEPGQWTKHTAGGSTSSSRYFENPQYTLEIREKCSLAIMLTSTNQANPLHVKLALGYGKRLYRLQSRDVLVDSGDHRGGCVFTEIKDLQPGLYTIICSLFEAGVTGNYTLRVDSTSAITMGQIPKDGAGLLSMKLSPACFGSEVNKLAAPLVLRRLAAYTVVARFLKATSPRSHDLGKLARSPLRLSIELGRGPERKFLVASENGEYADSMAVRTESIHLDPTLAAQSDLWLVLDRLSGPGGPVEEWYDVEILTDMPQACSIGVWRAWDA</sequence>
<dbReference type="Gene3D" id="3.90.70.10">
    <property type="entry name" value="Cysteine proteinases"/>
    <property type="match status" value="1"/>
</dbReference>
<dbReference type="Gene3D" id="2.60.120.380">
    <property type="match status" value="1"/>
</dbReference>
<keyword evidence="9" id="KW-1185">Reference proteome</keyword>
<keyword evidence="2 5" id="KW-0645">Protease</keyword>
<feature type="active site" evidence="5">
    <location>
        <position position="500"/>
    </location>
</feature>
<dbReference type="InterPro" id="IPR051297">
    <property type="entry name" value="PalB/RIM13"/>
</dbReference>
<keyword evidence="4 5" id="KW-0788">Thiol protease</keyword>
<evidence type="ECO:0000313" key="8">
    <source>
        <dbReference type="EMBL" id="KAF2714089.1"/>
    </source>
</evidence>
<proteinExistence type="inferred from homology"/>
<dbReference type="PROSITE" id="PS50203">
    <property type="entry name" value="CALPAIN_CAT"/>
    <property type="match status" value="1"/>
</dbReference>
<feature type="region of interest" description="Disordered" evidence="6">
    <location>
        <begin position="210"/>
        <end position="229"/>
    </location>
</feature>
<accession>A0A6G1KMM3</accession>
<dbReference type="Pfam" id="PF25435">
    <property type="entry name" value="PalB_C"/>
    <property type="match status" value="1"/>
</dbReference>
<evidence type="ECO:0000256" key="6">
    <source>
        <dbReference type="SAM" id="MobiDB-lite"/>
    </source>
</evidence>
<dbReference type="EMBL" id="MU005765">
    <property type="protein sequence ID" value="KAF2714089.1"/>
    <property type="molecule type" value="Genomic_DNA"/>
</dbReference>
<dbReference type="SMART" id="SM00230">
    <property type="entry name" value="CysPc"/>
    <property type="match status" value="1"/>
</dbReference>
<gene>
    <name evidence="8" type="ORF">K504DRAFT_462529</name>
</gene>
<dbReference type="AlphaFoldDB" id="A0A6G1KMM3"/>
<dbReference type="InterPro" id="IPR022682">
    <property type="entry name" value="Calpain_domain_III"/>
</dbReference>
<dbReference type="OrthoDB" id="167576at2759"/>
<dbReference type="CDD" id="cd00044">
    <property type="entry name" value="CysPc"/>
    <property type="match status" value="1"/>
</dbReference>
<feature type="region of interest" description="Disordered" evidence="6">
    <location>
        <begin position="539"/>
        <end position="561"/>
    </location>
</feature>
<feature type="active site" evidence="5">
    <location>
        <position position="520"/>
    </location>
</feature>
<organism evidence="8 9">
    <name type="scientific">Pleomassaria siparia CBS 279.74</name>
    <dbReference type="NCBI Taxonomy" id="1314801"/>
    <lineage>
        <taxon>Eukaryota</taxon>
        <taxon>Fungi</taxon>
        <taxon>Dikarya</taxon>
        <taxon>Ascomycota</taxon>
        <taxon>Pezizomycotina</taxon>
        <taxon>Dothideomycetes</taxon>
        <taxon>Pleosporomycetidae</taxon>
        <taxon>Pleosporales</taxon>
        <taxon>Pleomassariaceae</taxon>
        <taxon>Pleomassaria</taxon>
    </lineage>
</organism>
<dbReference type="InterPro" id="IPR036213">
    <property type="entry name" value="Calpain_III_sf"/>
</dbReference>
<evidence type="ECO:0000256" key="2">
    <source>
        <dbReference type="ARBA" id="ARBA00022670"/>
    </source>
</evidence>
<dbReference type="SUPFAM" id="SSF54001">
    <property type="entry name" value="Cysteine proteinases"/>
    <property type="match status" value="1"/>
</dbReference>